<evidence type="ECO:0000256" key="1">
    <source>
        <dbReference type="SAM" id="SignalP"/>
    </source>
</evidence>
<dbReference type="Gene3D" id="2.130.10.10">
    <property type="entry name" value="YVTN repeat-like/Quinoprotein amine dehydrogenase"/>
    <property type="match status" value="2"/>
</dbReference>
<reference evidence="3" key="1">
    <citation type="submission" date="2021-02" db="EMBL/GenBank/DDBJ databases">
        <title>Fulvivirga sp. S481 isolated from sea water.</title>
        <authorList>
            <person name="Bae S.S."/>
            <person name="Baek K."/>
        </authorList>
    </citation>
    <scope>NUCLEOTIDE SEQUENCE</scope>
    <source>
        <strain evidence="3">S481</strain>
    </source>
</reference>
<feature type="chain" id="PRO_5036964495" evidence="1">
    <location>
        <begin position="24"/>
        <end position="399"/>
    </location>
</feature>
<dbReference type="InterPro" id="IPR018391">
    <property type="entry name" value="PQQ_b-propeller_rpt"/>
</dbReference>
<dbReference type="InterPro" id="IPR002372">
    <property type="entry name" value="PQQ_rpt_dom"/>
</dbReference>
<evidence type="ECO:0000259" key="2">
    <source>
        <dbReference type="Pfam" id="PF13360"/>
    </source>
</evidence>
<dbReference type="PANTHER" id="PTHR34512">
    <property type="entry name" value="CELL SURFACE PROTEIN"/>
    <property type="match status" value="1"/>
</dbReference>
<dbReference type="SMART" id="SM00564">
    <property type="entry name" value="PQQ"/>
    <property type="match status" value="7"/>
</dbReference>
<dbReference type="Proteomes" id="UP000662783">
    <property type="component" value="Chromosome"/>
</dbReference>
<name>A0A974WIN8_9BACT</name>
<proteinExistence type="predicted"/>
<protein>
    <submittedName>
        <fullName evidence="3">PQQ-binding-like beta-propeller repeat protein</fullName>
    </submittedName>
</protein>
<organism evidence="3 4">
    <name type="scientific">Fulvivirga lutea</name>
    <dbReference type="NCBI Taxonomy" id="2810512"/>
    <lineage>
        <taxon>Bacteria</taxon>
        <taxon>Pseudomonadati</taxon>
        <taxon>Bacteroidota</taxon>
        <taxon>Cytophagia</taxon>
        <taxon>Cytophagales</taxon>
        <taxon>Fulvivirgaceae</taxon>
        <taxon>Fulvivirga</taxon>
    </lineage>
</organism>
<dbReference type="SUPFAM" id="SSF50998">
    <property type="entry name" value="Quinoprotein alcohol dehydrogenase-like"/>
    <property type="match status" value="2"/>
</dbReference>
<dbReference type="RefSeq" id="WP_205723662.1">
    <property type="nucleotide sequence ID" value="NZ_CP070608.1"/>
</dbReference>
<feature type="domain" description="Pyrrolo-quinoline quinone repeat" evidence="2">
    <location>
        <begin position="29"/>
        <end position="157"/>
    </location>
</feature>
<dbReference type="InterPro" id="IPR015943">
    <property type="entry name" value="WD40/YVTN_repeat-like_dom_sf"/>
</dbReference>
<dbReference type="InterPro" id="IPR011047">
    <property type="entry name" value="Quinoprotein_ADH-like_sf"/>
</dbReference>
<feature type="domain" description="Pyrrolo-quinoline quinone repeat" evidence="2">
    <location>
        <begin position="217"/>
        <end position="323"/>
    </location>
</feature>
<feature type="signal peptide" evidence="1">
    <location>
        <begin position="1"/>
        <end position="23"/>
    </location>
</feature>
<sequence>MYINAKTFVGILSLALLSTTLFAQLEPSWKFNTYSSIYGGAATDGSSIYFGNEGGEFYALSQAGEERWQVNLSGSIKSTPAVSNKAVYINTGEGILYAINPKKGTIIWEKKLGEEKKYDLWDYYLSSPLIENDRLYVGLGDGNVTCVSASDGRIIWSFKTVDAIHATPVIDGSSLFIGSFDGFLYSLNKSTGELNWKFDTAGSTNYPNGEIQKKALVDVDWVYVTCRGNFLYKINKTTGAKDAEFFEPGSWIIAAPVLVGNNLLFGTSDSQKVRSVDKNTLKENWSATTTMRIYGQGIAAESNAYFTTFDGKVIQVNTSTGDSQVVFQTQTSKENYSLIYNEQGYFRKDMLQLYGSNIAAAEKLLLLLGAFAGEGLKHDGQLIYGNSNGTLYSFTIGNE</sequence>
<dbReference type="EMBL" id="CP070608">
    <property type="protein sequence ID" value="QSE99151.1"/>
    <property type="molecule type" value="Genomic_DNA"/>
</dbReference>
<dbReference type="PANTHER" id="PTHR34512:SF30">
    <property type="entry name" value="OUTER MEMBRANE PROTEIN ASSEMBLY FACTOR BAMB"/>
    <property type="match status" value="1"/>
</dbReference>
<dbReference type="AlphaFoldDB" id="A0A974WIN8"/>
<evidence type="ECO:0000313" key="3">
    <source>
        <dbReference type="EMBL" id="QSE99151.1"/>
    </source>
</evidence>
<keyword evidence="1" id="KW-0732">Signal</keyword>
<accession>A0A974WIN8</accession>
<keyword evidence="4" id="KW-1185">Reference proteome</keyword>
<evidence type="ECO:0000313" key="4">
    <source>
        <dbReference type="Proteomes" id="UP000662783"/>
    </source>
</evidence>
<gene>
    <name evidence="3" type="ORF">JR347_08700</name>
</gene>
<dbReference type="KEGG" id="fuv:JR347_08700"/>
<dbReference type="Pfam" id="PF13360">
    <property type="entry name" value="PQQ_2"/>
    <property type="match status" value="2"/>
</dbReference>